<dbReference type="EMBL" id="LAZR01055511">
    <property type="protein sequence ID" value="KKK76205.1"/>
    <property type="molecule type" value="Genomic_DNA"/>
</dbReference>
<feature type="transmembrane region" description="Helical" evidence="1">
    <location>
        <begin position="21"/>
        <end position="39"/>
    </location>
</feature>
<reference evidence="2" key="1">
    <citation type="journal article" date="2015" name="Nature">
        <title>Complex archaea that bridge the gap between prokaryotes and eukaryotes.</title>
        <authorList>
            <person name="Spang A."/>
            <person name="Saw J.H."/>
            <person name="Jorgensen S.L."/>
            <person name="Zaremba-Niedzwiedzka K."/>
            <person name="Martijn J."/>
            <person name="Lind A.E."/>
            <person name="van Eijk R."/>
            <person name="Schleper C."/>
            <person name="Guy L."/>
            <person name="Ettema T.J."/>
        </authorList>
    </citation>
    <scope>NUCLEOTIDE SEQUENCE</scope>
</reference>
<evidence type="ECO:0000256" key="1">
    <source>
        <dbReference type="SAM" id="Phobius"/>
    </source>
</evidence>
<keyword evidence="1" id="KW-1133">Transmembrane helix</keyword>
<comment type="caution">
    <text evidence="2">The sequence shown here is derived from an EMBL/GenBank/DDBJ whole genome shotgun (WGS) entry which is preliminary data.</text>
</comment>
<proteinExistence type="predicted"/>
<keyword evidence="1" id="KW-0812">Transmembrane</keyword>
<name>A0A0F8YQZ7_9ZZZZ</name>
<accession>A0A0F8YQZ7</accession>
<organism evidence="2">
    <name type="scientific">marine sediment metagenome</name>
    <dbReference type="NCBI Taxonomy" id="412755"/>
    <lineage>
        <taxon>unclassified sequences</taxon>
        <taxon>metagenomes</taxon>
        <taxon>ecological metagenomes</taxon>
    </lineage>
</organism>
<gene>
    <name evidence="2" type="ORF">LCGC14_2865980</name>
</gene>
<sequence length="170" mass="20374">SAAMSKMNRFLVRKLMECRQKNLFIIIILPTIFLLQKYVGIFRSRALFHVYVTRKGVRGYYRVYNESNKKLLYLLGHKMYSYAKPYLKKSYVFRGKYPVDEESYRKKKHISLISDEKGEELTRHVKIILKLFKYIKENLKTRDSVVLRYLKENDCVLPAPTLSYWKTKSP</sequence>
<dbReference type="AlphaFoldDB" id="A0A0F8YQZ7"/>
<feature type="non-terminal residue" evidence="2">
    <location>
        <position position="1"/>
    </location>
</feature>
<protein>
    <submittedName>
        <fullName evidence="2">Uncharacterized protein</fullName>
    </submittedName>
</protein>
<keyword evidence="1" id="KW-0472">Membrane</keyword>
<evidence type="ECO:0000313" key="2">
    <source>
        <dbReference type="EMBL" id="KKK76205.1"/>
    </source>
</evidence>